<dbReference type="GO" id="GO:0006260">
    <property type="term" value="P:DNA replication"/>
    <property type="evidence" value="ECO:0007669"/>
    <property type="project" value="UniProtKB-KW"/>
</dbReference>
<dbReference type="EMBL" id="JANEYG010000071">
    <property type="protein sequence ID" value="KAJ8914452.1"/>
    <property type="molecule type" value="Genomic_DNA"/>
</dbReference>
<keyword evidence="11" id="KW-1185">Reference proteome</keyword>
<name>A0AAV8VKG6_9CUCU</name>
<dbReference type="InterPro" id="IPR043502">
    <property type="entry name" value="DNA/RNA_pol_sf"/>
</dbReference>
<dbReference type="Gene3D" id="3.30.420.10">
    <property type="entry name" value="Ribonuclease H-like superfamily/Ribonuclease H"/>
    <property type="match status" value="1"/>
</dbReference>
<comment type="similarity">
    <text evidence="1">Belongs to the DNA polymerase type-B family.</text>
</comment>
<evidence type="ECO:0000256" key="2">
    <source>
        <dbReference type="ARBA" id="ARBA00012417"/>
    </source>
</evidence>
<evidence type="ECO:0000256" key="3">
    <source>
        <dbReference type="ARBA" id="ARBA00022679"/>
    </source>
</evidence>
<protein>
    <recommendedName>
        <fullName evidence="2">DNA-directed DNA polymerase</fullName>
        <ecNumber evidence="2">2.7.7.7</ecNumber>
    </recommendedName>
</protein>
<keyword evidence="7" id="KW-0238">DNA-binding</keyword>
<evidence type="ECO:0000259" key="9">
    <source>
        <dbReference type="Pfam" id="PF03175"/>
    </source>
</evidence>
<proteinExistence type="inferred from homology"/>
<evidence type="ECO:0000256" key="8">
    <source>
        <dbReference type="ARBA" id="ARBA00049244"/>
    </source>
</evidence>
<keyword evidence="5" id="KW-0235">DNA replication</keyword>
<dbReference type="Gene3D" id="1.10.287.690">
    <property type="entry name" value="Helix hairpin bin"/>
    <property type="match status" value="1"/>
</dbReference>
<accession>A0AAV8VKG6</accession>
<keyword evidence="4" id="KW-0548">Nucleotidyltransferase</keyword>
<dbReference type="PANTHER" id="PTHR33568">
    <property type="entry name" value="DNA POLYMERASE"/>
    <property type="match status" value="1"/>
</dbReference>
<dbReference type="SUPFAM" id="SSF56672">
    <property type="entry name" value="DNA/RNA polymerases"/>
    <property type="match status" value="1"/>
</dbReference>
<dbReference type="InterPro" id="IPR012337">
    <property type="entry name" value="RNaseH-like_sf"/>
</dbReference>
<feature type="domain" description="DNA-directed DNA polymerase family B mitochondria/virus" evidence="9">
    <location>
        <begin position="461"/>
        <end position="646"/>
    </location>
</feature>
<evidence type="ECO:0000256" key="1">
    <source>
        <dbReference type="ARBA" id="ARBA00005755"/>
    </source>
</evidence>
<keyword evidence="6" id="KW-0239">DNA-directed DNA polymerase</keyword>
<dbReference type="AlphaFoldDB" id="A0AAV8VKG6"/>
<dbReference type="Proteomes" id="UP001159042">
    <property type="component" value="Unassembled WGS sequence"/>
</dbReference>
<dbReference type="InterPro" id="IPR004868">
    <property type="entry name" value="DNA-dir_DNA_pol_B_mt/vir"/>
</dbReference>
<dbReference type="SUPFAM" id="SSF53098">
    <property type="entry name" value="Ribonuclease H-like"/>
    <property type="match status" value="1"/>
</dbReference>
<evidence type="ECO:0000256" key="4">
    <source>
        <dbReference type="ARBA" id="ARBA00022695"/>
    </source>
</evidence>
<dbReference type="Pfam" id="PF03175">
    <property type="entry name" value="DNA_pol_B_2"/>
    <property type="match status" value="2"/>
</dbReference>
<dbReference type="InterPro" id="IPR036397">
    <property type="entry name" value="RNaseH_sf"/>
</dbReference>
<dbReference type="InterPro" id="IPR023211">
    <property type="entry name" value="DNA_pol_palm_dom_sf"/>
</dbReference>
<comment type="catalytic activity">
    <reaction evidence="8">
        <text>DNA(n) + a 2'-deoxyribonucleoside 5'-triphosphate = DNA(n+1) + diphosphate</text>
        <dbReference type="Rhea" id="RHEA:22508"/>
        <dbReference type="Rhea" id="RHEA-COMP:17339"/>
        <dbReference type="Rhea" id="RHEA-COMP:17340"/>
        <dbReference type="ChEBI" id="CHEBI:33019"/>
        <dbReference type="ChEBI" id="CHEBI:61560"/>
        <dbReference type="ChEBI" id="CHEBI:173112"/>
        <dbReference type="EC" id="2.7.7.7"/>
    </reaction>
</comment>
<dbReference type="GO" id="GO:0000166">
    <property type="term" value="F:nucleotide binding"/>
    <property type="evidence" value="ECO:0007669"/>
    <property type="project" value="InterPro"/>
</dbReference>
<evidence type="ECO:0000313" key="11">
    <source>
        <dbReference type="Proteomes" id="UP001159042"/>
    </source>
</evidence>
<dbReference type="EC" id="2.7.7.7" evidence="2"/>
<reference evidence="10 11" key="1">
    <citation type="journal article" date="2023" name="Insect Mol. Biol.">
        <title>Genome sequencing provides insights into the evolution of gene families encoding plant cell wall-degrading enzymes in longhorned beetles.</title>
        <authorList>
            <person name="Shin N.R."/>
            <person name="Okamura Y."/>
            <person name="Kirsch R."/>
            <person name="Pauchet Y."/>
        </authorList>
    </citation>
    <scope>NUCLEOTIDE SEQUENCE [LARGE SCALE GENOMIC DNA]</scope>
    <source>
        <strain evidence="10">EAD_L_NR</strain>
    </source>
</reference>
<evidence type="ECO:0000256" key="5">
    <source>
        <dbReference type="ARBA" id="ARBA00022705"/>
    </source>
</evidence>
<organism evidence="10 11">
    <name type="scientific">Exocentrus adspersus</name>
    <dbReference type="NCBI Taxonomy" id="1586481"/>
    <lineage>
        <taxon>Eukaryota</taxon>
        <taxon>Metazoa</taxon>
        <taxon>Ecdysozoa</taxon>
        <taxon>Arthropoda</taxon>
        <taxon>Hexapoda</taxon>
        <taxon>Insecta</taxon>
        <taxon>Pterygota</taxon>
        <taxon>Neoptera</taxon>
        <taxon>Endopterygota</taxon>
        <taxon>Coleoptera</taxon>
        <taxon>Polyphaga</taxon>
        <taxon>Cucujiformia</taxon>
        <taxon>Chrysomeloidea</taxon>
        <taxon>Cerambycidae</taxon>
        <taxon>Lamiinae</taxon>
        <taxon>Acanthocinini</taxon>
        <taxon>Exocentrus</taxon>
    </lineage>
</organism>
<sequence length="1253" mass="143615">MSKYIVVKDYTKKVRRFNLTGRTLEFKIKTPSFKSDPVSWVQDAINQVIAEGTRGLGPNDQVSFSFGSNDMARTPGWISFRPVKNVTYEDVWRVISSVYQSNSKGLNTSTFCLSVTSVKMPAGRGNKRGRDYNTFQEESLARRGVITITNNDNKCLPRALVVAKAYVDKDPEFNQVRRDIGKLQTQRAIQLIEDAAVSIPDAGCGIVELEQFQSHLAGYRIVVYQYGSKGRGLLFKGIADGPSLNLLYYEGHYNVITSLTSSFCCGYFCEECHVPYNTKGKHRCQASCGACLQTPACPQGIKVACFDCKRSFRGQNCYDNHRNAGSLGKGTVCQQIKRCEECLKTIKSDRKHVCGEVYCKICRKHVPGDHLCYMQRDTSKPKTNDELFIFYDLETRQEKEQNGGLLHEPNLCVFKQCCDTCFDSSNSITCKKCGVRLQVLKCADPITPFVHHILTIRKKFKKVVVIAHNGQAFDHNFILNYLLIESAITPELIMRGTKIISMTVGNVKFLDSLNYFPMPLAKLPTVFGLDSNNFKKGYFPHLFNTISNADYVGPLPAIEYYSPDSMKIEERQKFLDWHKQHENDKFHLRKELIEYCISDVEILTEACRKFRQQMLQTGNVCPFTEACTIASCCNKVFRRNFLKPRSMGIIPKGGYRYRDNQSSIAIQWLVWEEKQQNIKIKHAARGKESTVQGVKVDGYCAETKQIYQFYGCYYHGCTTCFRYNRDAPMHDDSSQTLNTRYESTMAQAERLRNMGYVLIEMWECRFRKQLQENPCLKQYTESHRMLAMEPLNPRDAFYGGRTGNTHEYYKCKDDEQIKYVDVCSLYPWVCKYGKFPIGHPEVVVGEDCSKLNMETVEGVIKCKILPPENLYHPVLPMKANGKLMFVLCRTCGETMNLEECNHSREERALLGTWIVDEVRAATERGYQIVEIYEIWSYKVTQFDKKTKTKGLFTEMMNKFIKVKQEASGWPQHCKTQEEKEKYITEFFDREDVELEFTAIVENPGLRSLAKLMLNSFWGKLGQRQNQPKTAIVRSSDEFFAMLSNSSLVINSALPVNEKTLIVNYELRDEACDPLTSVNVVIAAYVTTQARLKLYSYLEQLKDRALYYDTDSVIYISKPSQNDIATGQCIGDMTNELIGYGPNSYITEFVSGGPKNYAFKVFSTSSQTEEIVCKVKGISLNYDASQVINFDTIRSMVLSNDTEPVYIISNNIERTKHHEVISRTQTKMYRPNSRKRKFLQDHSSYPYGFKRPKS</sequence>
<dbReference type="GO" id="GO:0003887">
    <property type="term" value="F:DNA-directed DNA polymerase activity"/>
    <property type="evidence" value="ECO:0007669"/>
    <property type="project" value="UniProtKB-KW"/>
</dbReference>
<comment type="caution">
    <text evidence="10">The sequence shown here is derived from an EMBL/GenBank/DDBJ whole genome shotgun (WGS) entry which is preliminary data.</text>
</comment>
<feature type="domain" description="DNA-directed DNA polymerase family B mitochondria/virus" evidence="9">
    <location>
        <begin position="794"/>
        <end position="1077"/>
    </location>
</feature>
<evidence type="ECO:0000313" key="10">
    <source>
        <dbReference type="EMBL" id="KAJ8914452.1"/>
    </source>
</evidence>
<dbReference type="GO" id="GO:0003677">
    <property type="term" value="F:DNA binding"/>
    <property type="evidence" value="ECO:0007669"/>
    <property type="project" value="UniProtKB-KW"/>
</dbReference>
<keyword evidence="3" id="KW-0808">Transferase</keyword>
<gene>
    <name evidence="10" type="ORF">NQ315_011393</name>
</gene>
<evidence type="ECO:0000256" key="6">
    <source>
        <dbReference type="ARBA" id="ARBA00022932"/>
    </source>
</evidence>
<dbReference type="PANTHER" id="PTHR33568:SF3">
    <property type="entry name" value="DNA-DIRECTED DNA POLYMERASE"/>
    <property type="match status" value="1"/>
</dbReference>
<dbReference type="Gene3D" id="3.90.1600.10">
    <property type="entry name" value="Palm domain of DNA polymerase"/>
    <property type="match status" value="1"/>
</dbReference>
<dbReference type="Gene3D" id="3.40.960.10">
    <property type="entry name" value="VSR Endonuclease"/>
    <property type="match status" value="1"/>
</dbReference>
<evidence type="ECO:0000256" key="7">
    <source>
        <dbReference type="ARBA" id="ARBA00023125"/>
    </source>
</evidence>
<dbReference type="GO" id="GO:0042575">
    <property type="term" value="C:DNA polymerase complex"/>
    <property type="evidence" value="ECO:0007669"/>
    <property type="project" value="UniProtKB-ARBA"/>
</dbReference>